<dbReference type="GO" id="GO:0005783">
    <property type="term" value="C:endoplasmic reticulum"/>
    <property type="evidence" value="ECO:0007669"/>
    <property type="project" value="TreeGrafter"/>
</dbReference>
<accession>A0A423XCN6</accession>
<evidence type="ECO:0000256" key="3">
    <source>
        <dbReference type="ARBA" id="ARBA00022964"/>
    </source>
</evidence>
<reference evidence="8 9" key="1">
    <citation type="submission" date="2015-09" db="EMBL/GenBank/DDBJ databases">
        <title>Host preference determinants of Valsa canker pathogens revealed by comparative genomics.</title>
        <authorList>
            <person name="Yin Z."/>
            <person name="Huang L."/>
        </authorList>
    </citation>
    <scope>NUCLEOTIDE SEQUENCE [LARGE SCALE GENOMIC DNA]</scope>
    <source>
        <strain evidence="8 9">SXYLt</strain>
    </source>
</reference>
<dbReference type="InterPro" id="IPR044862">
    <property type="entry name" value="Pro_4_hyd_alph_FE2OG_OXY"/>
</dbReference>
<feature type="region of interest" description="Disordered" evidence="6">
    <location>
        <begin position="1"/>
        <end position="34"/>
    </location>
</feature>
<feature type="compositionally biased region" description="Basic residues" evidence="6">
    <location>
        <begin position="1"/>
        <end position="10"/>
    </location>
</feature>
<dbReference type="Gene3D" id="2.60.120.620">
    <property type="entry name" value="q2cbj1_9rhob like domain"/>
    <property type="match status" value="1"/>
</dbReference>
<dbReference type="InParanoid" id="A0A423XCN6"/>
<dbReference type="PANTHER" id="PTHR10869">
    <property type="entry name" value="PROLYL 4-HYDROXYLASE ALPHA SUBUNIT"/>
    <property type="match status" value="1"/>
</dbReference>
<evidence type="ECO:0000259" key="7">
    <source>
        <dbReference type="PROSITE" id="PS51471"/>
    </source>
</evidence>
<dbReference type="GO" id="GO:0005506">
    <property type="term" value="F:iron ion binding"/>
    <property type="evidence" value="ECO:0007669"/>
    <property type="project" value="InterPro"/>
</dbReference>
<comment type="cofactor">
    <cofactor evidence="1">
        <name>L-ascorbate</name>
        <dbReference type="ChEBI" id="CHEBI:38290"/>
    </cofactor>
</comment>
<dbReference type="OrthoDB" id="69177at2759"/>
<dbReference type="InterPro" id="IPR006620">
    <property type="entry name" value="Pro_4_hyd_alph"/>
</dbReference>
<dbReference type="Proteomes" id="UP000285146">
    <property type="component" value="Unassembled WGS sequence"/>
</dbReference>
<name>A0A423XCN6_9PEZI</name>
<evidence type="ECO:0000256" key="6">
    <source>
        <dbReference type="SAM" id="MobiDB-lite"/>
    </source>
</evidence>
<dbReference type="AlphaFoldDB" id="A0A423XCN6"/>
<organism evidence="8 9">
    <name type="scientific">Cytospora leucostoma</name>
    <dbReference type="NCBI Taxonomy" id="1230097"/>
    <lineage>
        <taxon>Eukaryota</taxon>
        <taxon>Fungi</taxon>
        <taxon>Dikarya</taxon>
        <taxon>Ascomycota</taxon>
        <taxon>Pezizomycotina</taxon>
        <taxon>Sordariomycetes</taxon>
        <taxon>Sordariomycetidae</taxon>
        <taxon>Diaporthales</taxon>
        <taxon>Cytosporaceae</taxon>
        <taxon>Cytospora</taxon>
    </lineage>
</organism>
<evidence type="ECO:0000256" key="2">
    <source>
        <dbReference type="ARBA" id="ARBA00022723"/>
    </source>
</evidence>
<dbReference type="PROSITE" id="PS51471">
    <property type="entry name" value="FE2OG_OXY"/>
    <property type="match status" value="1"/>
</dbReference>
<keyword evidence="4" id="KW-0560">Oxidoreductase</keyword>
<dbReference type="GO" id="GO:0031418">
    <property type="term" value="F:L-ascorbic acid binding"/>
    <property type="evidence" value="ECO:0007669"/>
    <property type="project" value="InterPro"/>
</dbReference>
<dbReference type="GO" id="GO:0004656">
    <property type="term" value="F:procollagen-proline 4-dioxygenase activity"/>
    <property type="evidence" value="ECO:0007669"/>
    <property type="project" value="TreeGrafter"/>
</dbReference>
<dbReference type="FunFam" id="2.60.120.620:FF:000021">
    <property type="entry name" value="WGS project CABT00000000 data, contig 2.8"/>
    <property type="match status" value="1"/>
</dbReference>
<feature type="domain" description="Fe2OG dioxygenase" evidence="7">
    <location>
        <begin position="133"/>
        <end position="247"/>
    </location>
</feature>
<evidence type="ECO:0000313" key="9">
    <source>
        <dbReference type="Proteomes" id="UP000285146"/>
    </source>
</evidence>
<evidence type="ECO:0000256" key="1">
    <source>
        <dbReference type="ARBA" id="ARBA00001961"/>
    </source>
</evidence>
<keyword evidence="2" id="KW-0479">Metal-binding</keyword>
<sequence>MPKPKGKPTAKVKPTNGASIASQQAPAAPPSWPVFKPPLPLTDLQPEPLLDSRVLLLRNFWPKSLCRDYLSFLRSLPLTTTPGKPKRGDAVRVNDRFQVQDQGFANRLWLETGLKEVLLSEEWNGLWGGDVVGLSPNIRIYRYSAGQFFDAHYDDSNAITSAFDQEAPIPTKTTWTLLLYLTSEADGCRGGETVFFPNDRRVAREEVAVPPETGMVLLHKHGDDCMMHEGREVTAGEKWVIRSDICVRR</sequence>
<gene>
    <name evidence="8" type="ORF">VPNG_03520</name>
</gene>
<evidence type="ECO:0000256" key="4">
    <source>
        <dbReference type="ARBA" id="ARBA00023002"/>
    </source>
</evidence>
<dbReference type="InterPro" id="IPR045054">
    <property type="entry name" value="P4HA-like"/>
</dbReference>
<comment type="caution">
    <text evidence="8">The sequence shown here is derived from an EMBL/GenBank/DDBJ whole genome shotgun (WGS) entry which is preliminary data.</text>
</comment>
<dbReference type="PANTHER" id="PTHR10869:SF236">
    <property type="entry name" value="PROLYL 4-HYDROXYLASE ALPHA SUBUNIT DOMAIN-CONTAINING PROTEIN"/>
    <property type="match status" value="1"/>
</dbReference>
<evidence type="ECO:0000256" key="5">
    <source>
        <dbReference type="ARBA" id="ARBA00023004"/>
    </source>
</evidence>
<dbReference type="InterPro" id="IPR005123">
    <property type="entry name" value="Oxoglu/Fe-dep_dioxygenase_dom"/>
</dbReference>
<dbReference type="SMART" id="SM00702">
    <property type="entry name" value="P4Hc"/>
    <property type="match status" value="1"/>
</dbReference>
<keyword evidence="9" id="KW-1185">Reference proteome</keyword>
<proteinExistence type="predicted"/>
<keyword evidence="5" id="KW-0408">Iron</keyword>
<dbReference type="Pfam" id="PF13640">
    <property type="entry name" value="2OG-FeII_Oxy_3"/>
    <property type="match status" value="1"/>
</dbReference>
<dbReference type="EMBL" id="LKEB01000017">
    <property type="protein sequence ID" value="ROW13766.1"/>
    <property type="molecule type" value="Genomic_DNA"/>
</dbReference>
<protein>
    <recommendedName>
        <fullName evidence="7">Fe2OG dioxygenase domain-containing protein</fullName>
    </recommendedName>
</protein>
<keyword evidence="3" id="KW-0223">Dioxygenase</keyword>
<evidence type="ECO:0000313" key="8">
    <source>
        <dbReference type="EMBL" id="ROW13766.1"/>
    </source>
</evidence>